<dbReference type="EC" id="1.6.5.11" evidence="8"/>
<comment type="cofactor">
    <cofactor evidence="6">
        <name>[2Fe-2S] cluster</name>
        <dbReference type="ChEBI" id="CHEBI:190135"/>
    </cofactor>
</comment>
<evidence type="ECO:0000313" key="9">
    <source>
        <dbReference type="Proteomes" id="UP001203945"/>
    </source>
</evidence>
<evidence type="ECO:0000256" key="1">
    <source>
        <dbReference type="ARBA" id="ARBA00010643"/>
    </source>
</evidence>
<dbReference type="NCBIfam" id="NF005724">
    <property type="entry name" value="PRK07539.1-4"/>
    <property type="match status" value="1"/>
</dbReference>
<feature type="compositionally biased region" description="Basic and acidic residues" evidence="7">
    <location>
        <begin position="246"/>
        <end position="287"/>
    </location>
</feature>
<keyword evidence="8" id="KW-0560">Oxidoreductase</keyword>
<protein>
    <submittedName>
        <fullName evidence="8">NADH-quinone oxidoreductase subunit E</fullName>
        <ecNumber evidence="8">1.6.5.11</ecNumber>
    </submittedName>
</protein>
<dbReference type="Proteomes" id="UP001203945">
    <property type="component" value="Unassembled WGS sequence"/>
</dbReference>
<dbReference type="InterPro" id="IPR041921">
    <property type="entry name" value="NuoE_N"/>
</dbReference>
<dbReference type="Pfam" id="PF01257">
    <property type="entry name" value="2Fe-2S_thioredx"/>
    <property type="match status" value="1"/>
</dbReference>
<sequence length="395" mass="43453">MLRRLSPEQPDHFEFTAANREWAEAQMTKFPEGRQASAVIPLLWRAQEQEGWLSRPAIETVAEMLGMAYIRVLEVATFYFMFQLHPVGQVANIQVCGTTTCMICGSGDLIRVCREKIAPTPHTVSADGKFSWEEVECLGACTNAPMVQIGKDFYEDLTAEKLSSLIDAIGAGQVPVPGPQNGRFSSEPVTGLTALTEVRSDDVELNASAARAVELHDTVRRIDGMEVPILTKWQRSPDQETPPNENDPKVQEEAERASDRAGEKGADEAATADEDRIKGEGERENEHFGSGPALTTDSQRARRPESLDNPREDSPTDDLKRINGVDAEVEKKLNGMGIWHFDQIAGWGPEELAWVDQNLEGFSGRASKDDWVGQAGKLGETEISPSDAKDDKTST</sequence>
<feature type="region of interest" description="Disordered" evidence="7">
    <location>
        <begin position="231"/>
        <end position="323"/>
    </location>
</feature>
<dbReference type="InterPro" id="IPR042128">
    <property type="entry name" value="NuoE_dom"/>
</dbReference>
<proteinExistence type="inferred from homology"/>
<dbReference type="GO" id="GO:0016491">
    <property type="term" value="F:oxidoreductase activity"/>
    <property type="evidence" value="ECO:0007669"/>
    <property type="project" value="UniProtKB-KW"/>
</dbReference>
<evidence type="ECO:0000256" key="2">
    <source>
        <dbReference type="ARBA" id="ARBA00022714"/>
    </source>
</evidence>
<dbReference type="PROSITE" id="PS01099">
    <property type="entry name" value="COMPLEX1_24K"/>
    <property type="match status" value="1"/>
</dbReference>
<dbReference type="Gene3D" id="1.10.10.1590">
    <property type="entry name" value="NADH-quinone oxidoreductase subunit E"/>
    <property type="match status" value="1"/>
</dbReference>
<keyword evidence="4" id="KW-0408">Iron</keyword>
<feature type="compositionally biased region" description="Basic and acidic residues" evidence="7">
    <location>
        <begin position="299"/>
        <end position="323"/>
    </location>
</feature>
<name>A0ABT1MSD8_9RHOB</name>
<comment type="similarity">
    <text evidence="1">Belongs to the complex I 24 kDa subunit family.</text>
</comment>
<dbReference type="PANTHER" id="PTHR10371:SF3">
    <property type="entry name" value="NADH DEHYDROGENASE [UBIQUINONE] FLAVOPROTEIN 2, MITOCHONDRIAL"/>
    <property type="match status" value="1"/>
</dbReference>
<feature type="region of interest" description="Disordered" evidence="7">
    <location>
        <begin position="376"/>
        <end position="395"/>
    </location>
</feature>
<evidence type="ECO:0000313" key="8">
    <source>
        <dbReference type="EMBL" id="MCQ0969796.1"/>
    </source>
</evidence>
<keyword evidence="2" id="KW-0001">2Fe-2S</keyword>
<evidence type="ECO:0000256" key="5">
    <source>
        <dbReference type="ARBA" id="ARBA00023014"/>
    </source>
</evidence>
<dbReference type="NCBIfam" id="NF009040">
    <property type="entry name" value="PRK12373.1"/>
    <property type="match status" value="1"/>
</dbReference>
<dbReference type="InterPro" id="IPR036249">
    <property type="entry name" value="Thioredoxin-like_sf"/>
</dbReference>
<accession>A0ABT1MSD8</accession>
<dbReference type="NCBIfam" id="TIGR01958">
    <property type="entry name" value="nuoE_fam"/>
    <property type="match status" value="1"/>
</dbReference>
<reference evidence="8 9" key="1">
    <citation type="submission" date="2022-03" db="EMBL/GenBank/DDBJ databases">
        <authorList>
            <person name="He Y."/>
        </authorList>
    </citation>
    <scope>NUCLEOTIDE SEQUENCE [LARGE SCALE GENOMIC DNA]</scope>
    <source>
        <strain evidence="8 9">TK19116</strain>
    </source>
</reference>
<dbReference type="SUPFAM" id="SSF52833">
    <property type="entry name" value="Thioredoxin-like"/>
    <property type="match status" value="1"/>
</dbReference>
<dbReference type="EMBL" id="JAKZEU010000002">
    <property type="protein sequence ID" value="MCQ0969796.1"/>
    <property type="molecule type" value="Genomic_DNA"/>
</dbReference>
<keyword evidence="5" id="KW-0411">Iron-sulfur</keyword>
<feature type="compositionally biased region" description="Polar residues" evidence="7">
    <location>
        <begin position="233"/>
        <end position="244"/>
    </location>
</feature>
<comment type="caution">
    <text evidence="8">The sequence shown here is derived from an EMBL/GenBank/DDBJ whole genome shotgun (WGS) entry which is preliminary data.</text>
</comment>
<dbReference type="CDD" id="cd03064">
    <property type="entry name" value="TRX_Fd_NuoE"/>
    <property type="match status" value="1"/>
</dbReference>
<evidence type="ECO:0000256" key="6">
    <source>
        <dbReference type="ARBA" id="ARBA00034078"/>
    </source>
</evidence>
<evidence type="ECO:0000256" key="3">
    <source>
        <dbReference type="ARBA" id="ARBA00022723"/>
    </source>
</evidence>
<dbReference type="PANTHER" id="PTHR10371">
    <property type="entry name" value="NADH DEHYDROGENASE UBIQUINONE FLAVOPROTEIN 2, MITOCHONDRIAL"/>
    <property type="match status" value="1"/>
</dbReference>
<evidence type="ECO:0000256" key="7">
    <source>
        <dbReference type="SAM" id="MobiDB-lite"/>
    </source>
</evidence>
<dbReference type="InterPro" id="IPR002023">
    <property type="entry name" value="NuoE-like"/>
</dbReference>
<organism evidence="8 9">
    <name type="scientific">Paracoccus albicereus</name>
    <dbReference type="NCBI Taxonomy" id="2922394"/>
    <lineage>
        <taxon>Bacteria</taxon>
        <taxon>Pseudomonadati</taxon>
        <taxon>Pseudomonadota</taxon>
        <taxon>Alphaproteobacteria</taxon>
        <taxon>Rhodobacterales</taxon>
        <taxon>Paracoccaceae</taxon>
        <taxon>Paracoccus</taxon>
    </lineage>
</organism>
<keyword evidence="9" id="KW-1185">Reference proteome</keyword>
<dbReference type="RefSeq" id="WP_255328810.1">
    <property type="nucleotide sequence ID" value="NZ_JAKZEU010000002.1"/>
</dbReference>
<keyword evidence="3" id="KW-0479">Metal-binding</keyword>
<dbReference type="Gene3D" id="3.40.30.10">
    <property type="entry name" value="Glutaredoxin"/>
    <property type="match status" value="1"/>
</dbReference>
<evidence type="ECO:0000256" key="4">
    <source>
        <dbReference type="ARBA" id="ARBA00023004"/>
    </source>
</evidence>
<gene>
    <name evidence="8" type="ORF">MLD63_05055</name>
</gene>